<feature type="chain" id="PRO_5040820505" evidence="1">
    <location>
        <begin position="30"/>
        <end position="69"/>
    </location>
</feature>
<evidence type="ECO:0000313" key="2">
    <source>
        <dbReference type="EMBL" id="VDB88355.1"/>
    </source>
</evidence>
<reference evidence="2 3" key="1">
    <citation type="submission" date="2018-08" db="EMBL/GenBank/DDBJ databases">
        <authorList>
            <person name="Muller C M."/>
        </authorList>
    </citation>
    <scope>NUCLEOTIDE SEQUENCE [LARGE SCALE GENOMIC DNA]</scope>
</reference>
<feature type="signal peptide" evidence="1">
    <location>
        <begin position="1"/>
        <end position="29"/>
    </location>
</feature>
<keyword evidence="1" id="KW-0732">Signal</keyword>
<name>A0A9X9QD56_BLUGR</name>
<gene>
    <name evidence="2" type="ORF">BGT96224V316_LOCUS4585</name>
</gene>
<keyword evidence="3" id="KW-1185">Reference proteome</keyword>
<evidence type="ECO:0000256" key="1">
    <source>
        <dbReference type="SAM" id="SignalP"/>
    </source>
</evidence>
<evidence type="ECO:0000313" key="3">
    <source>
        <dbReference type="Proteomes" id="UP000324639"/>
    </source>
</evidence>
<accession>A0A9X9QD56</accession>
<dbReference type="Proteomes" id="UP000324639">
    <property type="component" value="Chromosome Bgt_-06"/>
</dbReference>
<organism evidence="2 3">
    <name type="scientific">Blumeria graminis f. sp. tritici</name>
    <dbReference type="NCBI Taxonomy" id="62690"/>
    <lineage>
        <taxon>Eukaryota</taxon>
        <taxon>Fungi</taxon>
        <taxon>Dikarya</taxon>
        <taxon>Ascomycota</taxon>
        <taxon>Pezizomycotina</taxon>
        <taxon>Leotiomycetes</taxon>
        <taxon>Erysiphales</taxon>
        <taxon>Erysiphaceae</taxon>
        <taxon>Blumeria</taxon>
    </lineage>
</organism>
<dbReference type="AlphaFoldDB" id="A0A9X9QD56"/>
<proteinExistence type="predicted"/>
<protein>
    <submittedName>
        <fullName evidence="2">BgtTE-56063</fullName>
    </submittedName>
</protein>
<sequence length="69" mass="7958">MPRWRRTRLCCGFSSVSLTLVLVAHISHTFNCNPNTTPFSQLPLSFPEYCAHFIARYFQQAIYNMAKAC</sequence>
<dbReference type="EMBL" id="LR026989">
    <property type="protein sequence ID" value="VDB88355.1"/>
    <property type="molecule type" value="Genomic_DNA"/>
</dbReference>